<dbReference type="InterPro" id="IPR044643">
    <property type="entry name" value="TrpF_fam"/>
</dbReference>
<dbReference type="Pfam" id="PF00697">
    <property type="entry name" value="PRAI"/>
    <property type="match status" value="1"/>
</dbReference>
<dbReference type="UniPathway" id="UPA00035">
    <property type="reaction ID" value="UER00042"/>
</dbReference>
<feature type="domain" description="N-(5'phosphoribosyl) anthranilate isomerase (PRAI)" evidence="10">
    <location>
        <begin position="4"/>
        <end position="187"/>
    </location>
</feature>
<evidence type="ECO:0000256" key="5">
    <source>
        <dbReference type="ARBA" id="ARBA00022605"/>
    </source>
</evidence>
<dbReference type="GO" id="GO:0000162">
    <property type="term" value="P:L-tryptophan biosynthetic process"/>
    <property type="evidence" value="ECO:0007669"/>
    <property type="project" value="UniProtKB-UniRule"/>
</dbReference>
<evidence type="ECO:0000313" key="11">
    <source>
        <dbReference type="EMBL" id="KRN10619.1"/>
    </source>
</evidence>
<dbReference type="SUPFAM" id="SSF51366">
    <property type="entry name" value="Ribulose-phoshate binding barrel"/>
    <property type="match status" value="1"/>
</dbReference>
<keyword evidence="7 9" id="KW-0057">Aromatic amino acid biosynthesis</keyword>
<evidence type="ECO:0000256" key="2">
    <source>
        <dbReference type="ARBA" id="ARBA00004664"/>
    </source>
</evidence>
<evidence type="ECO:0000256" key="7">
    <source>
        <dbReference type="ARBA" id="ARBA00023141"/>
    </source>
</evidence>
<dbReference type="PANTHER" id="PTHR42894">
    <property type="entry name" value="N-(5'-PHOSPHORIBOSYL)ANTHRANILATE ISOMERASE"/>
    <property type="match status" value="1"/>
</dbReference>
<evidence type="ECO:0000259" key="10">
    <source>
        <dbReference type="Pfam" id="PF00697"/>
    </source>
</evidence>
<evidence type="ECO:0000256" key="9">
    <source>
        <dbReference type="HAMAP-Rule" id="MF_00135"/>
    </source>
</evidence>
<dbReference type="InterPro" id="IPR013785">
    <property type="entry name" value="Aldolase_TIM"/>
</dbReference>
<proteinExistence type="inferred from homology"/>
<evidence type="ECO:0000313" key="12">
    <source>
        <dbReference type="Proteomes" id="UP000050898"/>
    </source>
</evidence>
<comment type="catalytic activity">
    <reaction evidence="1 9">
        <text>N-(5-phospho-beta-D-ribosyl)anthranilate = 1-(2-carboxyphenylamino)-1-deoxy-D-ribulose 5-phosphate</text>
        <dbReference type="Rhea" id="RHEA:21540"/>
        <dbReference type="ChEBI" id="CHEBI:18277"/>
        <dbReference type="ChEBI" id="CHEBI:58613"/>
        <dbReference type="EC" id="5.3.1.24"/>
    </reaction>
</comment>
<keyword evidence="12" id="KW-1185">Reference proteome</keyword>
<evidence type="ECO:0000256" key="6">
    <source>
        <dbReference type="ARBA" id="ARBA00022822"/>
    </source>
</evidence>
<sequence>MTKVKICGIKDLKTVTILNQTLPDYVGFVFAKSSRQVSIEQAKKIRKQLLPCIKTIGVFTEFKKQTIEILVEQKIIQGVQFHTKISTVEVDNLKNKDLLIFQIANKTTKPAKEVDYWMFDSKVPGSGQLVDWNQIDAKGHPFIIAGGLNANNVGAAISKLHPGIVDVSSGVEKNGQKDANEIAKFIRSVKNADEKNK</sequence>
<dbReference type="GeneID" id="98317060"/>
<evidence type="ECO:0000256" key="4">
    <source>
        <dbReference type="ARBA" id="ARBA00022272"/>
    </source>
</evidence>
<evidence type="ECO:0000256" key="8">
    <source>
        <dbReference type="ARBA" id="ARBA00023235"/>
    </source>
</evidence>
<dbReference type="InterPro" id="IPR011060">
    <property type="entry name" value="RibuloseP-bd_barrel"/>
</dbReference>
<organism evidence="11 12">
    <name type="scientific">Liquorilactobacillus mali KCTC 3596 = DSM 20444</name>
    <dbReference type="NCBI Taxonomy" id="1046596"/>
    <lineage>
        <taxon>Bacteria</taxon>
        <taxon>Bacillati</taxon>
        <taxon>Bacillota</taxon>
        <taxon>Bacilli</taxon>
        <taxon>Lactobacillales</taxon>
        <taxon>Lactobacillaceae</taxon>
        <taxon>Liquorilactobacillus</taxon>
    </lineage>
</organism>
<keyword evidence="8 9" id="KW-0413">Isomerase</keyword>
<comment type="caution">
    <text evidence="11">The sequence shown here is derived from an EMBL/GenBank/DDBJ whole genome shotgun (WGS) entry which is preliminary data.</text>
</comment>
<dbReference type="Proteomes" id="UP000050898">
    <property type="component" value="Unassembled WGS sequence"/>
</dbReference>
<dbReference type="AlphaFoldDB" id="J0L7S1"/>
<dbReference type="InterPro" id="IPR001240">
    <property type="entry name" value="PRAI_dom"/>
</dbReference>
<keyword evidence="5 9" id="KW-0028">Amino-acid biosynthesis</keyword>
<dbReference type="Gene3D" id="3.20.20.70">
    <property type="entry name" value="Aldolase class I"/>
    <property type="match status" value="1"/>
</dbReference>
<gene>
    <name evidence="9" type="primary">trpF</name>
    <name evidence="11" type="ORF">FD00_GL002368</name>
</gene>
<reference evidence="11 12" key="1">
    <citation type="journal article" date="2015" name="Genome Announc.">
        <title>Expanding the biotechnology potential of lactobacilli through comparative genomics of 213 strains and associated genera.</title>
        <authorList>
            <person name="Sun Z."/>
            <person name="Harris H.M."/>
            <person name="McCann A."/>
            <person name="Guo C."/>
            <person name="Argimon S."/>
            <person name="Zhang W."/>
            <person name="Yang X."/>
            <person name="Jeffery I.B."/>
            <person name="Cooney J.C."/>
            <person name="Kagawa T.F."/>
            <person name="Liu W."/>
            <person name="Song Y."/>
            <person name="Salvetti E."/>
            <person name="Wrobel A."/>
            <person name="Rasinkangas P."/>
            <person name="Parkhill J."/>
            <person name="Rea M.C."/>
            <person name="O'Sullivan O."/>
            <person name="Ritari J."/>
            <person name="Douillard F.P."/>
            <person name="Paul Ross R."/>
            <person name="Yang R."/>
            <person name="Briner A.E."/>
            <person name="Felis G.E."/>
            <person name="de Vos W.M."/>
            <person name="Barrangou R."/>
            <person name="Klaenhammer T.R."/>
            <person name="Caufield P.W."/>
            <person name="Cui Y."/>
            <person name="Zhang H."/>
            <person name="O'Toole P.W."/>
        </authorList>
    </citation>
    <scope>NUCLEOTIDE SEQUENCE [LARGE SCALE GENOMIC DNA]</scope>
    <source>
        <strain evidence="11 12">DSM 20444</strain>
    </source>
</reference>
<dbReference type="EC" id="5.3.1.24" evidence="3 9"/>
<dbReference type="RefSeq" id="WP_003687573.1">
    <property type="nucleotide sequence ID" value="NZ_AKKT01000019.1"/>
</dbReference>
<dbReference type="HAMAP" id="MF_00135">
    <property type="entry name" value="PRAI"/>
    <property type="match status" value="1"/>
</dbReference>
<dbReference type="PANTHER" id="PTHR42894:SF1">
    <property type="entry name" value="N-(5'-PHOSPHORIBOSYL)ANTHRANILATE ISOMERASE"/>
    <property type="match status" value="1"/>
</dbReference>
<evidence type="ECO:0000256" key="3">
    <source>
        <dbReference type="ARBA" id="ARBA00012572"/>
    </source>
</evidence>
<dbReference type="EMBL" id="AYYH01000008">
    <property type="protein sequence ID" value="KRN10619.1"/>
    <property type="molecule type" value="Genomic_DNA"/>
</dbReference>
<name>J0L7S1_9LACO</name>
<comment type="pathway">
    <text evidence="2 9">Amino-acid biosynthesis; L-tryptophan biosynthesis; L-tryptophan from chorismate: step 3/5.</text>
</comment>
<dbReference type="GO" id="GO:0004640">
    <property type="term" value="F:phosphoribosylanthranilate isomerase activity"/>
    <property type="evidence" value="ECO:0007669"/>
    <property type="project" value="UniProtKB-UniRule"/>
</dbReference>
<keyword evidence="6 9" id="KW-0822">Tryptophan biosynthesis</keyword>
<comment type="similarity">
    <text evidence="9">Belongs to the TrpF family.</text>
</comment>
<accession>J0L7S1</accession>
<protein>
    <recommendedName>
        <fullName evidence="4 9">N-(5'-phosphoribosyl)anthranilate isomerase</fullName>
        <shortName evidence="9">PRAI</shortName>
        <ecNumber evidence="3 9">5.3.1.24</ecNumber>
    </recommendedName>
</protein>
<dbReference type="OrthoDB" id="9786954at2"/>
<evidence type="ECO:0000256" key="1">
    <source>
        <dbReference type="ARBA" id="ARBA00001164"/>
    </source>
</evidence>
<dbReference type="CDD" id="cd00405">
    <property type="entry name" value="PRAI"/>
    <property type="match status" value="1"/>
</dbReference>
<dbReference type="PATRIC" id="fig|1046596.6.peg.2489"/>